<keyword evidence="5" id="KW-1185">Reference proteome</keyword>
<reference evidence="4" key="2">
    <citation type="submission" date="2025-09" db="UniProtKB">
        <authorList>
            <consortium name="Ensembl"/>
        </authorList>
    </citation>
    <scope>IDENTIFICATION</scope>
</reference>
<name>A0A8C6TSB3_9GOBI</name>
<organism evidence="4 5">
    <name type="scientific">Neogobius melanostomus</name>
    <name type="common">round goby</name>
    <dbReference type="NCBI Taxonomy" id="47308"/>
    <lineage>
        <taxon>Eukaryota</taxon>
        <taxon>Metazoa</taxon>
        <taxon>Chordata</taxon>
        <taxon>Craniata</taxon>
        <taxon>Vertebrata</taxon>
        <taxon>Euteleostomi</taxon>
        <taxon>Actinopterygii</taxon>
        <taxon>Neopterygii</taxon>
        <taxon>Teleostei</taxon>
        <taxon>Neoteleostei</taxon>
        <taxon>Acanthomorphata</taxon>
        <taxon>Gobiaria</taxon>
        <taxon>Gobiiformes</taxon>
        <taxon>Gobioidei</taxon>
        <taxon>Gobiidae</taxon>
        <taxon>Benthophilinae</taxon>
        <taxon>Neogobiini</taxon>
        <taxon>Neogobius</taxon>
    </lineage>
</organism>
<dbReference type="AlphaFoldDB" id="A0A8C6TSB3"/>
<dbReference type="SMART" id="SM00233">
    <property type="entry name" value="PH"/>
    <property type="match status" value="1"/>
</dbReference>
<dbReference type="Gene3D" id="1.20.900.10">
    <property type="entry name" value="Dbl homology (DH) domain"/>
    <property type="match status" value="1"/>
</dbReference>
<feature type="domain" description="DH" evidence="3">
    <location>
        <begin position="25"/>
        <end position="200"/>
    </location>
</feature>
<dbReference type="InterPro" id="IPR042987">
    <property type="entry name" value="ARHGEF39"/>
</dbReference>
<dbReference type="PANTHER" id="PTHR47056:SF1">
    <property type="entry name" value="RHO GUANINE NUCLEOTIDE EXCHANGE FACTOR 39"/>
    <property type="match status" value="1"/>
</dbReference>
<dbReference type="SUPFAM" id="SSF48065">
    <property type="entry name" value="DBL homology domain (DH-domain)"/>
    <property type="match status" value="1"/>
</dbReference>
<evidence type="ECO:0000259" key="2">
    <source>
        <dbReference type="PROSITE" id="PS50003"/>
    </source>
</evidence>
<dbReference type="Gene3D" id="2.30.29.30">
    <property type="entry name" value="Pleckstrin-homology domain (PH domain)/Phosphotyrosine-binding domain (PTB)"/>
    <property type="match status" value="1"/>
</dbReference>
<dbReference type="Pfam" id="PF00621">
    <property type="entry name" value="RhoGEF"/>
    <property type="match status" value="1"/>
</dbReference>
<dbReference type="InterPro" id="IPR035899">
    <property type="entry name" value="DBL_dom_sf"/>
</dbReference>
<dbReference type="Proteomes" id="UP000694523">
    <property type="component" value="Unplaced"/>
</dbReference>
<protein>
    <submittedName>
        <fullName evidence="4">Rho guanine nucleotide exchange factor (GEF) 39</fullName>
    </submittedName>
</protein>
<dbReference type="PROSITE" id="PS50010">
    <property type="entry name" value="DH_2"/>
    <property type="match status" value="1"/>
</dbReference>
<proteinExistence type="predicted"/>
<evidence type="ECO:0000256" key="1">
    <source>
        <dbReference type="SAM" id="MobiDB-lite"/>
    </source>
</evidence>
<dbReference type="PANTHER" id="PTHR47056">
    <property type="entry name" value="RHO GUANINE NUCLEOTIDE EXCHANGE FACTOR 39"/>
    <property type="match status" value="1"/>
</dbReference>
<feature type="region of interest" description="Disordered" evidence="1">
    <location>
        <begin position="1"/>
        <end position="27"/>
    </location>
</feature>
<feature type="compositionally biased region" description="Polar residues" evidence="1">
    <location>
        <begin position="1"/>
        <end position="16"/>
    </location>
</feature>
<feature type="domain" description="PH" evidence="2">
    <location>
        <begin position="230"/>
        <end position="334"/>
    </location>
</feature>
<dbReference type="PROSITE" id="PS50003">
    <property type="entry name" value="PH_DOMAIN"/>
    <property type="match status" value="1"/>
</dbReference>
<reference evidence="4" key="1">
    <citation type="submission" date="2025-08" db="UniProtKB">
        <authorList>
            <consortium name="Ensembl"/>
        </authorList>
    </citation>
    <scope>IDENTIFICATION</scope>
</reference>
<dbReference type="SMART" id="SM00325">
    <property type="entry name" value="RhoGEF"/>
    <property type="match status" value="1"/>
</dbReference>
<accession>A0A8C6TSB3</accession>
<dbReference type="InterPro" id="IPR011993">
    <property type="entry name" value="PH-like_dom_sf"/>
</dbReference>
<evidence type="ECO:0000313" key="5">
    <source>
        <dbReference type="Proteomes" id="UP000694523"/>
    </source>
</evidence>
<dbReference type="GO" id="GO:0005886">
    <property type="term" value="C:plasma membrane"/>
    <property type="evidence" value="ECO:0007669"/>
    <property type="project" value="TreeGrafter"/>
</dbReference>
<dbReference type="InterPro" id="IPR001849">
    <property type="entry name" value="PH_domain"/>
</dbReference>
<evidence type="ECO:0000259" key="3">
    <source>
        <dbReference type="PROSITE" id="PS50010"/>
    </source>
</evidence>
<dbReference type="Ensembl" id="ENSNMLT00000025209.1">
    <property type="protein sequence ID" value="ENSNMLP00000022520.1"/>
    <property type="gene ID" value="ENSNMLG00000014540.1"/>
</dbReference>
<dbReference type="GO" id="GO:0030335">
    <property type="term" value="P:positive regulation of cell migration"/>
    <property type="evidence" value="ECO:0007669"/>
    <property type="project" value="TreeGrafter"/>
</dbReference>
<evidence type="ECO:0000313" key="4">
    <source>
        <dbReference type="Ensembl" id="ENSNMLP00000022520.1"/>
    </source>
</evidence>
<dbReference type="SUPFAM" id="SSF50729">
    <property type="entry name" value="PH domain-like"/>
    <property type="match status" value="1"/>
</dbReference>
<dbReference type="GO" id="GO:0005085">
    <property type="term" value="F:guanyl-nucleotide exchange factor activity"/>
    <property type="evidence" value="ECO:0007669"/>
    <property type="project" value="InterPro"/>
</dbReference>
<sequence>MSFSPTSCSPQASTIQEQRERWDRKRTRTTKELVQTEQRYCQQLQLVTTYFVEILNAKGTLKPVASENIFSSIKHIYNVNQALLVHLENGYVGRGFEQFCPQLHHYSAYVDNIYNAHRTLRTQLKKSKAFRHFKKLQESRLEFRGQSLEELLELPVTRVQQYKHYLDDLAANTSPHHPEFQQLSRASEVVSELSARIEENARHHENQLQLQRVQRLMTNRRVRVNTPGRWYIREGWLKVVPPKGSEAKAQMFFLFSDMLLQTRRSSALSLSNTDRFEVHRVFPLDQCAVEKVFGHTRSQGGLLSLSFPKAKLLLMSSDQDDFNNWFNCFTSAVRSSSPLCPLYPLLF</sequence>
<dbReference type="InterPro" id="IPR000219">
    <property type="entry name" value="DH_dom"/>
</dbReference>